<evidence type="ECO:0000256" key="1">
    <source>
        <dbReference type="ARBA" id="ARBA00022737"/>
    </source>
</evidence>
<feature type="repeat" description="HEAT" evidence="2">
    <location>
        <begin position="191"/>
        <end position="220"/>
    </location>
</feature>
<dbReference type="GO" id="GO:0019887">
    <property type="term" value="F:protein kinase regulator activity"/>
    <property type="evidence" value="ECO:0007669"/>
    <property type="project" value="TreeGrafter"/>
</dbReference>
<dbReference type="OMA" id="GASHICA"/>
<accession>A0AA38BWT1</accession>
<sequence length="289" mass="31174">LCVRVQHWHWESLVPLSTRVDTLVNDLLSNLQAASEGGVKEAILVALQGVLKHAGKTVSVSVIIRVVTVLQEFLQLDDDQIRVSAAKAIGTVSQYLEDGELASFLGVLSVSVPSQSLAVRHGTILCLSSMFRLSAARICASGSFSTVVDCLKNRLKDDKVPVRESATKALGYLLSYEALSHYSGPNGFSELLPFLVSCLRDDSSDVRRRALGSLKSVAKADNVVSTLYLATLGPVIAECLKDGSMPVRLAAERCALHVFQLTKGAENIQAAQKYITGLDARRIAKQPEI</sequence>
<dbReference type="InterPro" id="IPR016024">
    <property type="entry name" value="ARM-type_fold"/>
</dbReference>
<feature type="non-terminal residue" evidence="3">
    <location>
        <position position="289"/>
    </location>
</feature>
<dbReference type="PANTHER" id="PTHR23346:SF7">
    <property type="entry name" value="STALLED RIBOSOME SENSOR GCN1"/>
    <property type="match status" value="1"/>
</dbReference>
<dbReference type="GO" id="GO:0005829">
    <property type="term" value="C:cytosol"/>
    <property type="evidence" value="ECO:0007669"/>
    <property type="project" value="TreeGrafter"/>
</dbReference>
<comment type="caution">
    <text evidence="3">The sequence shown here is derived from an EMBL/GenBank/DDBJ whole genome shotgun (WGS) entry which is preliminary data.</text>
</comment>
<keyword evidence="1" id="KW-0677">Repeat</keyword>
<evidence type="ECO:0000313" key="3">
    <source>
        <dbReference type="EMBL" id="KAH9290136.1"/>
    </source>
</evidence>
<reference evidence="3 4" key="1">
    <citation type="journal article" date="2021" name="Nat. Plants">
        <title>The Taxus genome provides insights into paclitaxel biosynthesis.</title>
        <authorList>
            <person name="Xiong X."/>
            <person name="Gou J."/>
            <person name="Liao Q."/>
            <person name="Li Y."/>
            <person name="Zhou Q."/>
            <person name="Bi G."/>
            <person name="Li C."/>
            <person name="Du R."/>
            <person name="Wang X."/>
            <person name="Sun T."/>
            <person name="Guo L."/>
            <person name="Liang H."/>
            <person name="Lu P."/>
            <person name="Wu Y."/>
            <person name="Zhang Z."/>
            <person name="Ro D.K."/>
            <person name="Shang Y."/>
            <person name="Huang S."/>
            <person name="Yan J."/>
        </authorList>
    </citation>
    <scope>NUCLEOTIDE SEQUENCE [LARGE SCALE GENOMIC DNA]</scope>
    <source>
        <strain evidence="3">Ta-2019</strain>
    </source>
</reference>
<dbReference type="Pfam" id="PF25786">
    <property type="entry name" value="HEAT_GCN1_C"/>
    <property type="match status" value="1"/>
</dbReference>
<name>A0AA38BWT1_TAXCH</name>
<dbReference type="AlphaFoldDB" id="A0AA38BWT1"/>
<organism evidence="3 4">
    <name type="scientific">Taxus chinensis</name>
    <name type="common">Chinese yew</name>
    <name type="synonym">Taxus wallichiana var. chinensis</name>
    <dbReference type="NCBI Taxonomy" id="29808"/>
    <lineage>
        <taxon>Eukaryota</taxon>
        <taxon>Viridiplantae</taxon>
        <taxon>Streptophyta</taxon>
        <taxon>Embryophyta</taxon>
        <taxon>Tracheophyta</taxon>
        <taxon>Spermatophyta</taxon>
        <taxon>Pinopsida</taxon>
        <taxon>Pinidae</taxon>
        <taxon>Conifers II</taxon>
        <taxon>Cupressales</taxon>
        <taxon>Taxaceae</taxon>
        <taxon>Taxus</taxon>
    </lineage>
</organism>
<keyword evidence="4" id="KW-1185">Reference proteome</keyword>
<dbReference type="InterPro" id="IPR021133">
    <property type="entry name" value="HEAT_type_2"/>
</dbReference>
<evidence type="ECO:0000256" key="2">
    <source>
        <dbReference type="PROSITE-ProRule" id="PRU00103"/>
    </source>
</evidence>
<dbReference type="InterPro" id="IPR011989">
    <property type="entry name" value="ARM-like"/>
</dbReference>
<gene>
    <name evidence="3" type="ORF">KI387_034253</name>
</gene>
<dbReference type="EMBL" id="JAHRHJ020003813">
    <property type="protein sequence ID" value="KAH9290136.1"/>
    <property type="molecule type" value="Genomic_DNA"/>
</dbReference>
<dbReference type="Gene3D" id="1.25.10.10">
    <property type="entry name" value="Leucine-rich Repeat Variant"/>
    <property type="match status" value="1"/>
</dbReference>
<feature type="non-terminal residue" evidence="3">
    <location>
        <position position="1"/>
    </location>
</feature>
<dbReference type="Proteomes" id="UP000824469">
    <property type="component" value="Unassembled WGS sequence"/>
</dbReference>
<evidence type="ECO:0008006" key="5">
    <source>
        <dbReference type="Google" id="ProtNLM"/>
    </source>
</evidence>
<protein>
    <recommendedName>
        <fullName evidence="5">ARM repeat superfamily protein</fullName>
    </recommendedName>
</protein>
<dbReference type="PANTHER" id="PTHR23346">
    <property type="entry name" value="TRANSLATIONAL ACTIVATOR GCN1-RELATED"/>
    <property type="match status" value="1"/>
</dbReference>
<dbReference type="SUPFAM" id="SSF48371">
    <property type="entry name" value="ARM repeat"/>
    <property type="match status" value="1"/>
</dbReference>
<dbReference type="PROSITE" id="PS50077">
    <property type="entry name" value="HEAT_REPEAT"/>
    <property type="match status" value="1"/>
</dbReference>
<proteinExistence type="predicted"/>
<evidence type="ECO:0000313" key="4">
    <source>
        <dbReference type="Proteomes" id="UP000824469"/>
    </source>
</evidence>
<dbReference type="GO" id="GO:0006417">
    <property type="term" value="P:regulation of translation"/>
    <property type="evidence" value="ECO:0007669"/>
    <property type="project" value="TreeGrafter"/>
</dbReference>
<dbReference type="GO" id="GO:0034198">
    <property type="term" value="P:cellular response to amino acid starvation"/>
    <property type="evidence" value="ECO:0007669"/>
    <property type="project" value="TreeGrafter"/>
</dbReference>